<dbReference type="Pfam" id="PF21597">
    <property type="entry name" value="TetR_C_43"/>
    <property type="match status" value="1"/>
</dbReference>
<evidence type="ECO:0000256" key="4">
    <source>
        <dbReference type="PROSITE-ProRule" id="PRU00335"/>
    </source>
</evidence>
<dbReference type="GO" id="GO:0003700">
    <property type="term" value="F:DNA-binding transcription factor activity"/>
    <property type="evidence" value="ECO:0007669"/>
    <property type="project" value="TreeGrafter"/>
</dbReference>
<name>A0A857FUR2_KOMXY</name>
<dbReference type="PRINTS" id="PR00455">
    <property type="entry name" value="HTHTETR"/>
</dbReference>
<evidence type="ECO:0000256" key="2">
    <source>
        <dbReference type="ARBA" id="ARBA00023125"/>
    </source>
</evidence>
<evidence type="ECO:0000256" key="3">
    <source>
        <dbReference type="ARBA" id="ARBA00023163"/>
    </source>
</evidence>
<sequence length="187" mass="20217">MTDETPLRADAQQNRDKILAAAEEIFLERGATVSMNEVARHAGVGIGTLYRRFATREDLLAAAYSARFVAFAEEMQAHAERADCVLALRDYLERLVRHTIIYRGFASSLGIVLKTGTPGCLATSKVGQQLLQSAQDSGRVRLDVSFEDVVCIATAISLCVEQNGNSQSRIANLVGVFTGGILTGLPE</sequence>
<dbReference type="OrthoDB" id="9803547at2"/>
<reference evidence="6 7" key="1">
    <citation type="journal article" date="2020" name="Carbohydr. Polym.">
        <title>Characterization and optimization of production of bacterial cellulose from strain CGMCC 17276 based on whole-genome analysis.</title>
        <authorList>
            <person name="Lu T."/>
            <person name="Gao H."/>
            <person name="Liao B."/>
            <person name="Wu J."/>
            <person name="Zhang W."/>
            <person name="Huang J."/>
            <person name="Liu M."/>
            <person name="Huang J."/>
            <person name="Chang Z."/>
            <person name="Jin M."/>
            <person name="Yi Z."/>
            <person name="Jiang D."/>
        </authorList>
    </citation>
    <scope>NUCLEOTIDE SEQUENCE [LARGE SCALE GENOMIC DNA]</scope>
    <source>
        <strain evidence="6 7">CGMCC 17276</strain>
    </source>
</reference>
<dbReference type="InterPro" id="IPR049445">
    <property type="entry name" value="TetR_SbtR-like_C"/>
</dbReference>
<dbReference type="PANTHER" id="PTHR30055:SF234">
    <property type="entry name" value="HTH-TYPE TRANSCRIPTIONAL REGULATOR BETI"/>
    <property type="match status" value="1"/>
</dbReference>
<dbReference type="InterPro" id="IPR009057">
    <property type="entry name" value="Homeodomain-like_sf"/>
</dbReference>
<dbReference type="Pfam" id="PF00440">
    <property type="entry name" value="TetR_N"/>
    <property type="match status" value="1"/>
</dbReference>
<dbReference type="PROSITE" id="PS50977">
    <property type="entry name" value="HTH_TETR_2"/>
    <property type="match status" value="1"/>
</dbReference>
<evidence type="ECO:0000259" key="5">
    <source>
        <dbReference type="PROSITE" id="PS50977"/>
    </source>
</evidence>
<keyword evidence="3" id="KW-0804">Transcription</keyword>
<dbReference type="InterPro" id="IPR050109">
    <property type="entry name" value="HTH-type_TetR-like_transc_reg"/>
</dbReference>
<evidence type="ECO:0000256" key="1">
    <source>
        <dbReference type="ARBA" id="ARBA00023015"/>
    </source>
</evidence>
<feature type="DNA-binding region" description="H-T-H motif" evidence="4">
    <location>
        <begin position="34"/>
        <end position="53"/>
    </location>
</feature>
<evidence type="ECO:0000313" key="7">
    <source>
        <dbReference type="Proteomes" id="UP000464674"/>
    </source>
</evidence>
<dbReference type="SUPFAM" id="SSF46689">
    <property type="entry name" value="Homeodomain-like"/>
    <property type="match status" value="1"/>
</dbReference>
<dbReference type="EMBL" id="CP041348">
    <property type="protein sequence ID" value="QHC37017.1"/>
    <property type="molecule type" value="Genomic_DNA"/>
</dbReference>
<dbReference type="PANTHER" id="PTHR30055">
    <property type="entry name" value="HTH-TYPE TRANSCRIPTIONAL REGULATOR RUTR"/>
    <property type="match status" value="1"/>
</dbReference>
<dbReference type="InterPro" id="IPR001647">
    <property type="entry name" value="HTH_TetR"/>
</dbReference>
<keyword evidence="2 4" id="KW-0238">DNA-binding</keyword>
<keyword evidence="1" id="KW-0805">Transcription regulation</keyword>
<dbReference type="Proteomes" id="UP000464674">
    <property type="component" value="Chromosome"/>
</dbReference>
<proteinExistence type="predicted"/>
<dbReference type="AlphaFoldDB" id="A0A857FUR2"/>
<evidence type="ECO:0000313" key="6">
    <source>
        <dbReference type="EMBL" id="QHC37017.1"/>
    </source>
</evidence>
<gene>
    <name evidence="6" type="ORF">FMA36_03640</name>
</gene>
<feature type="domain" description="HTH tetR-type" evidence="5">
    <location>
        <begin position="12"/>
        <end position="71"/>
    </location>
</feature>
<protein>
    <submittedName>
        <fullName evidence="6">TetR/AcrR family transcriptional regulator</fullName>
    </submittedName>
</protein>
<dbReference type="GO" id="GO:0000976">
    <property type="term" value="F:transcription cis-regulatory region binding"/>
    <property type="evidence" value="ECO:0007669"/>
    <property type="project" value="TreeGrafter"/>
</dbReference>
<organism evidence="6 7">
    <name type="scientific">Komagataeibacter xylinus</name>
    <name type="common">Gluconacetobacter xylinus</name>
    <dbReference type="NCBI Taxonomy" id="28448"/>
    <lineage>
        <taxon>Bacteria</taxon>
        <taxon>Pseudomonadati</taxon>
        <taxon>Pseudomonadota</taxon>
        <taxon>Alphaproteobacteria</taxon>
        <taxon>Acetobacterales</taxon>
        <taxon>Acetobacteraceae</taxon>
        <taxon>Komagataeibacter</taxon>
    </lineage>
</organism>
<dbReference type="Gene3D" id="1.10.357.10">
    <property type="entry name" value="Tetracycline Repressor, domain 2"/>
    <property type="match status" value="1"/>
</dbReference>
<accession>A0A857FUR2</accession>